<keyword evidence="2" id="KW-1185">Reference proteome</keyword>
<gene>
    <name evidence="1" type="ORF">PENSOL_c029G11058</name>
</gene>
<accession>A0A1V6QXX2</accession>
<dbReference type="EMBL" id="MDYO01000029">
    <property type="protein sequence ID" value="OQD93872.1"/>
    <property type="molecule type" value="Genomic_DNA"/>
</dbReference>
<evidence type="ECO:0000313" key="2">
    <source>
        <dbReference type="Proteomes" id="UP000191612"/>
    </source>
</evidence>
<dbReference type="Proteomes" id="UP000191612">
    <property type="component" value="Unassembled WGS sequence"/>
</dbReference>
<comment type="caution">
    <text evidence="1">The sequence shown here is derived from an EMBL/GenBank/DDBJ whole genome shotgun (WGS) entry which is preliminary data.</text>
</comment>
<sequence length="292" mass="33908">MIFGFNIPADELRRLFTPGQITILKEFRAMSGQGTSIDVMTRIRRQEVEQNWRAMTSMPNPTMAPYPFYACRYDKRSKSFEEMMTIPLLSTHTIKVHHLRRKFGWSSKSEYRYADPYEILTHTPNPFTVFLNEREYEAIRMIGLLREAEAPKETYIAHFNRFYEFNLLRASDVLKFQNKDLDEYFYGVLDANLRARDVDDADQMWLEQDMPLPEPGTPVTISPFRPKGATCGIERNRLWHGHVVSSQGIPEFHMSLNAICVRLKRPVNWESAGMPFRLAGTAQFGTPNPTIA</sequence>
<dbReference type="AlphaFoldDB" id="A0A1V6QXX2"/>
<protein>
    <submittedName>
        <fullName evidence="1">Uncharacterized protein</fullName>
    </submittedName>
</protein>
<reference evidence="2" key="1">
    <citation type="journal article" date="2017" name="Nat. Microbiol.">
        <title>Global analysis of biosynthetic gene clusters reveals vast potential of secondary metabolite production in Penicillium species.</title>
        <authorList>
            <person name="Nielsen J.C."/>
            <person name="Grijseels S."/>
            <person name="Prigent S."/>
            <person name="Ji B."/>
            <person name="Dainat J."/>
            <person name="Nielsen K.F."/>
            <person name="Frisvad J.C."/>
            <person name="Workman M."/>
            <person name="Nielsen J."/>
        </authorList>
    </citation>
    <scope>NUCLEOTIDE SEQUENCE [LARGE SCALE GENOMIC DNA]</scope>
    <source>
        <strain evidence="2">IBT 29525</strain>
    </source>
</reference>
<name>A0A1V6QXX2_9EURO</name>
<organism evidence="1 2">
    <name type="scientific">Penicillium solitum</name>
    <dbReference type="NCBI Taxonomy" id="60172"/>
    <lineage>
        <taxon>Eukaryota</taxon>
        <taxon>Fungi</taxon>
        <taxon>Dikarya</taxon>
        <taxon>Ascomycota</taxon>
        <taxon>Pezizomycotina</taxon>
        <taxon>Eurotiomycetes</taxon>
        <taxon>Eurotiomycetidae</taxon>
        <taxon>Eurotiales</taxon>
        <taxon>Aspergillaceae</taxon>
        <taxon>Penicillium</taxon>
    </lineage>
</organism>
<evidence type="ECO:0000313" key="1">
    <source>
        <dbReference type="EMBL" id="OQD93872.1"/>
    </source>
</evidence>
<proteinExistence type="predicted"/>
<dbReference type="STRING" id="60172.A0A1V6QXX2"/>